<evidence type="ECO:0000313" key="1">
    <source>
        <dbReference type="EMBL" id="KAK9413374.1"/>
    </source>
</evidence>
<dbReference type="Proteomes" id="UP001408356">
    <property type="component" value="Unassembled WGS sequence"/>
</dbReference>
<dbReference type="PANTHER" id="PTHR43036:SF2">
    <property type="entry name" value="OS04G0481300 PROTEIN"/>
    <property type="match status" value="1"/>
</dbReference>
<proteinExistence type="predicted"/>
<name>A0ABR2UFK0_9PEZI</name>
<organism evidence="1 2">
    <name type="scientific">Seiridium unicorne</name>
    <dbReference type="NCBI Taxonomy" id="138068"/>
    <lineage>
        <taxon>Eukaryota</taxon>
        <taxon>Fungi</taxon>
        <taxon>Dikarya</taxon>
        <taxon>Ascomycota</taxon>
        <taxon>Pezizomycotina</taxon>
        <taxon>Sordariomycetes</taxon>
        <taxon>Xylariomycetidae</taxon>
        <taxon>Amphisphaeriales</taxon>
        <taxon>Sporocadaceae</taxon>
        <taxon>Seiridium</taxon>
    </lineage>
</organism>
<comment type="caution">
    <text evidence="1">The sequence shown here is derived from an EMBL/GenBank/DDBJ whole genome shotgun (WGS) entry which is preliminary data.</text>
</comment>
<protein>
    <recommendedName>
        <fullName evidence="3">S-adenosyl-L-methionine-dependent methyltransferase</fullName>
    </recommendedName>
</protein>
<evidence type="ECO:0008006" key="3">
    <source>
        <dbReference type="Google" id="ProtNLM"/>
    </source>
</evidence>
<dbReference type="EMBL" id="JARVKF010000440">
    <property type="protein sequence ID" value="KAK9413374.1"/>
    <property type="molecule type" value="Genomic_DNA"/>
</dbReference>
<evidence type="ECO:0000313" key="2">
    <source>
        <dbReference type="Proteomes" id="UP001408356"/>
    </source>
</evidence>
<keyword evidence="2" id="KW-1185">Reference proteome</keyword>
<sequence>MRSTLHPLLRPARLLPATACGVALTTTITLQAKHRNMSSTTSNNTRAWPTRSYEPRHATWPYQESDFAREDSNPDTGFYATSRFVTHIDDAAISSLRDYYNEVLPRKGKILDLCSSWISHYPKAIEDAATQGDLKVTGMGMNGSELAANPVLNHGRIVVDLNEKPDVAAAINGGGDGDDAGGKLDASTMVVSIDYLIKPVEVLRSLREVTKDQGVVHLTVSNRCFPTKAIARWLRVSEEERLQMVGDFLHFAGWRHIEIVELSNGKTDNEGGGGSGSAGALGGIRAFLGANSRDPLWVVRGVKE</sequence>
<accession>A0ABR2UFK0</accession>
<dbReference type="PANTHER" id="PTHR43036">
    <property type="entry name" value="OSJNBB0011N17.9 PROTEIN"/>
    <property type="match status" value="1"/>
</dbReference>
<gene>
    <name evidence="1" type="ORF">SUNI508_02573</name>
</gene>
<reference evidence="1 2" key="1">
    <citation type="journal article" date="2024" name="J. Plant Pathol.">
        <title>Sequence and assembly of the genome of Seiridium unicorne, isolate CBS 538.82, causal agent of cypress canker disease.</title>
        <authorList>
            <person name="Scali E."/>
            <person name="Rocca G.D."/>
            <person name="Danti R."/>
            <person name="Garbelotto M."/>
            <person name="Barberini S."/>
            <person name="Baroncelli R."/>
            <person name="Emiliani G."/>
        </authorList>
    </citation>
    <scope>NUCLEOTIDE SEQUENCE [LARGE SCALE GENOMIC DNA]</scope>
    <source>
        <strain evidence="1 2">BM-138-508</strain>
    </source>
</reference>